<keyword evidence="3" id="KW-0862">Zinc</keyword>
<evidence type="ECO:0000259" key="5">
    <source>
        <dbReference type="PROSITE" id="PS50089"/>
    </source>
</evidence>
<dbReference type="GO" id="GO:0071207">
    <property type="term" value="F:histone pre-mRNA stem-loop binding"/>
    <property type="evidence" value="ECO:0007669"/>
    <property type="project" value="TreeGrafter"/>
</dbReference>
<dbReference type="AlphaFoldDB" id="A0A7S3QWT4"/>
<dbReference type="GO" id="GO:0008270">
    <property type="term" value="F:zinc ion binding"/>
    <property type="evidence" value="ECO:0007669"/>
    <property type="project" value="UniProtKB-KW"/>
</dbReference>
<feature type="compositionally biased region" description="Low complexity" evidence="4">
    <location>
        <begin position="33"/>
        <end position="44"/>
    </location>
</feature>
<dbReference type="InterPro" id="IPR026502">
    <property type="entry name" value="SLBP1/SLBP2"/>
</dbReference>
<dbReference type="InterPro" id="IPR001841">
    <property type="entry name" value="Znf_RING"/>
</dbReference>
<dbReference type="EMBL" id="HBIP01017834">
    <property type="protein sequence ID" value="CAE0495428.1"/>
    <property type="molecule type" value="Transcribed_RNA"/>
</dbReference>
<dbReference type="InterPro" id="IPR038294">
    <property type="entry name" value="SLBP_RNA_bind_sf"/>
</dbReference>
<sequence>MCSIFFDLVKSIAPEAWQDRCKLSANQVAPHDSQSSLSRSSWSSGMDVPVMQERGRKESRRPNWRLREKRIQEGKDSPEYQLYVQQVPKWKRTRDGVHSPDPYANTSRHAFHSSVVRWRRDLYMWQERWYASQVMSRRECRKTAGVQHCEDAASASVGHLSGGLDEGCISGTASSGSADLASEDDLLCAVCWHSYQETILSPCGHAVLCAGCADSVMKEERPGRPSKTCPICRSHIAEVLHISA</sequence>
<dbReference type="Gene3D" id="3.30.40.10">
    <property type="entry name" value="Zinc/RING finger domain, C3HC4 (zinc finger)"/>
    <property type="match status" value="1"/>
</dbReference>
<feature type="domain" description="RING-type" evidence="5">
    <location>
        <begin position="188"/>
        <end position="233"/>
    </location>
</feature>
<evidence type="ECO:0000256" key="2">
    <source>
        <dbReference type="ARBA" id="ARBA00022884"/>
    </source>
</evidence>
<keyword evidence="3" id="KW-0863">Zinc-finger</keyword>
<keyword evidence="3" id="KW-0479">Metal-binding</keyword>
<dbReference type="GO" id="GO:0051028">
    <property type="term" value="P:mRNA transport"/>
    <property type="evidence" value="ECO:0007669"/>
    <property type="project" value="TreeGrafter"/>
</dbReference>
<dbReference type="GO" id="GO:0005737">
    <property type="term" value="C:cytoplasm"/>
    <property type="evidence" value="ECO:0007669"/>
    <property type="project" value="TreeGrafter"/>
</dbReference>
<dbReference type="SMART" id="SM00184">
    <property type="entry name" value="RING"/>
    <property type="match status" value="1"/>
</dbReference>
<dbReference type="GO" id="GO:0006398">
    <property type="term" value="P:mRNA 3'-end processing by stem-loop binding and cleavage"/>
    <property type="evidence" value="ECO:0007669"/>
    <property type="project" value="TreeGrafter"/>
</dbReference>
<dbReference type="GO" id="GO:0071204">
    <property type="term" value="C:histone pre-mRNA 3'end processing complex"/>
    <property type="evidence" value="ECO:0007669"/>
    <property type="project" value="TreeGrafter"/>
</dbReference>
<comment type="similarity">
    <text evidence="1">Belongs to the SLBP family.</text>
</comment>
<proteinExistence type="inferred from homology"/>
<organism evidence="6">
    <name type="scientific">Dunaliella tertiolecta</name>
    <name type="common">Green alga</name>
    <dbReference type="NCBI Taxonomy" id="3047"/>
    <lineage>
        <taxon>Eukaryota</taxon>
        <taxon>Viridiplantae</taxon>
        <taxon>Chlorophyta</taxon>
        <taxon>core chlorophytes</taxon>
        <taxon>Chlorophyceae</taxon>
        <taxon>CS clade</taxon>
        <taxon>Chlamydomonadales</taxon>
        <taxon>Dunaliellaceae</taxon>
        <taxon>Dunaliella</taxon>
    </lineage>
</organism>
<evidence type="ECO:0000313" key="6">
    <source>
        <dbReference type="EMBL" id="CAE0495428.1"/>
    </source>
</evidence>
<keyword evidence="2" id="KW-0694">RNA-binding</keyword>
<dbReference type="Pfam" id="PF15247">
    <property type="entry name" value="SLBP_RNA_bind"/>
    <property type="match status" value="1"/>
</dbReference>
<evidence type="ECO:0000256" key="4">
    <source>
        <dbReference type="SAM" id="MobiDB-lite"/>
    </source>
</evidence>
<dbReference type="SUPFAM" id="SSF57850">
    <property type="entry name" value="RING/U-box"/>
    <property type="match status" value="1"/>
</dbReference>
<dbReference type="PANTHER" id="PTHR17408:SF0">
    <property type="entry name" value="HISTONE RNA HAIRPIN-BINDING PROTEIN"/>
    <property type="match status" value="1"/>
</dbReference>
<dbReference type="PANTHER" id="PTHR17408">
    <property type="entry name" value="HISTONE RNA HAIRPIN-BINDING PROTEIN"/>
    <property type="match status" value="1"/>
</dbReference>
<dbReference type="Pfam" id="PF13920">
    <property type="entry name" value="zf-C3HC4_3"/>
    <property type="match status" value="1"/>
</dbReference>
<dbReference type="GO" id="GO:0003729">
    <property type="term" value="F:mRNA binding"/>
    <property type="evidence" value="ECO:0007669"/>
    <property type="project" value="InterPro"/>
</dbReference>
<gene>
    <name evidence="6" type="ORF">DTER00134_LOCUS10501</name>
</gene>
<accession>A0A7S3QWT4</accession>
<dbReference type="InterPro" id="IPR029344">
    <property type="entry name" value="SLBP_RNA_bind"/>
</dbReference>
<dbReference type="PROSITE" id="PS50089">
    <property type="entry name" value="ZF_RING_2"/>
    <property type="match status" value="1"/>
</dbReference>
<evidence type="ECO:0000256" key="1">
    <source>
        <dbReference type="ARBA" id="ARBA00006151"/>
    </source>
</evidence>
<reference evidence="6" key="1">
    <citation type="submission" date="2021-01" db="EMBL/GenBank/DDBJ databases">
        <authorList>
            <person name="Corre E."/>
            <person name="Pelletier E."/>
            <person name="Niang G."/>
            <person name="Scheremetjew M."/>
            <person name="Finn R."/>
            <person name="Kale V."/>
            <person name="Holt S."/>
            <person name="Cochrane G."/>
            <person name="Meng A."/>
            <person name="Brown T."/>
            <person name="Cohen L."/>
        </authorList>
    </citation>
    <scope>NUCLEOTIDE SEQUENCE</scope>
    <source>
        <strain evidence="6">CCMP1320</strain>
    </source>
</reference>
<name>A0A7S3QWT4_DUNTE</name>
<feature type="region of interest" description="Disordered" evidence="4">
    <location>
        <begin position="28"/>
        <end position="62"/>
    </location>
</feature>
<dbReference type="InterPro" id="IPR013083">
    <property type="entry name" value="Znf_RING/FYVE/PHD"/>
</dbReference>
<protein>
    <recommendedName>
        <fullName evidence="5">RING-type domain-containing protein</fullName>
    </recommendedName>
</protein>
<dbReference type="Gene3D" id="1.10.8.1120">
    <property type="entry name" value="Histone RNA hairpin-binding protein RNA-binding domain"/>
    <property type="match status" value="1"/>
</dbReference>
<evidence type="ECO:0000256" key="3">
    <source>
        <dbReference type="PROSITE-ProRule" id="PRU00175"/>
    </source>
</evidence>